<dbReference type="Pfam" id="PF00378">
    <property type="entry name" value="ECH_1"/>
    <property type="match status" value="1"/>
</dbReference>
<dbReference type="PANTHER" id="PTHR11941">
    <property type="entry name" value="ENOYL-COA HYDRATASE-RELATED"/>
    <property type="match status" value="1"/>
</dbReference>
<organism evidence="1 2">
    <name type="scientific">Nocardioides oleivorans</name>
    <dbReference type="NCBI Taxonomy" id="273676"/>
    <lineage>
        <taxon>Bacteria</taxon>
        <taxon>Bacillati</taxon>
        <taxon>Actinomycetota</taxon>
        <taxon>Actinomycetes</taxon>
        <taxon>Propionibacteriales</taxon>
        <taxon>Nocardioidaceae</taxon>
        <taxon>Nocardioides</taxon>
    </lineage>
</organism>
<gene>
    <name evidence="1" type="ORF">EUA93_10285</name>
</gene>
<dbReference type="EMBL" id="SDWT01000001">
    <property type="protein sequence ID" value="RYB94698.1"/>
    <property type="molecule type" value="Genomic_DNA"/>
</dbReference>
<dbReference type="GO" id="GO:0006635">
    <property type="term" value="P:fatty acid beta-oxidation"/>
    <property type="evidence" value="ECO:0007669"/>
    <property type="project" value="TreeGrafter"/>
</dbReference>
<keyword evidence="1" id="KW-0413">Isomerase</keyword>
<sequence length="217" mass="22747">MGRGVVGVTVIVDRGPVWTVTLDRPTRANALSAELVESLHATLDEVDAARPDALVLRGNARHFAAGFDLGGLEDETDATLVLRFLRIGDLLERLIAAPCTTVAVVEGAAIGAGADLVLACDHRLVDPSVTLRFPGSAFGVALGVLRRAELDESWSTGVPADLADVLAAPRPARPHHDSDAEVSALARSVSAPGIHARITAYAEDIRKAAQARKKESA</sequence>
<dbReference type="CDD" id="cd06558">
    <property type="entry name" value="crotonase-like"/>
    <property type="match status" value="1"/>
</dbReference>
<accession>A0A4Q2RZV7</accession>
<dbReference type="GO" id="GO:0016853">
    <property type="term" value="F:isomerase activity"/>
    <property type="evidence" value="ECO:0007669"/>
    <property type="project" value="UniProtKB-KW"/>
</dbReference>
<reference evidence="1 2" key="1">
    <citation type="submission" date="2019-01" db="EMBL/GenBank/DDBJ databases">
        <title>Novel species of Nocardioides.</title>
        <authorList>
            <person name="Liu Q."/>
            <person name="Xin Y.-H."/>
        </authorList>
    </citation>
    <scope>NUCLEOTIDE SEQUENCE [LARGE SCALE GENOMIC DNA]</scope>
    <source>
        <strain evidence="1 2">CGMCC 4.6882</strain>
    </source>
</reference>
<comment type="caution">
    <text evidence="1">The sequence shown here is derived from an EMBL/GenBank/DDBJ whole genome shotgun (WGS) entry which is preliminary data.</text>
</comment>
<protein>
    <submittedName>
        <fullName evidence="1">Enoyl-CoA hydratase/isomerase family protein</fullName>
    </submittedName>
</protein>
<name>A0A4Q2RZV7_9ACTN</name>
<proteinExistence type="predicted"/>
<dbReference type="PANTHER" id="PTHR11941:SF54">
    <property type="entry name" value="ENOYL-COA HYDRATASE, MITOCHONDRIAL"/>
    <property type="match status" value="1"/>
</dbReference>
<dbReference type="SUPFAM" id="SSF52096">
    <property type="entry name" value="ClpP/crotonase"/>
    <property type="match status" value="1"/>
</dbReference>
<dbReference type="InterPro" id="IPR001753">
    <property type="entry name" value="Enoyl-CoA_hydra/iso"/>
</dbReference>
<dbReference type="OrthoDB" id="8640486at2"/>
<evidence type="ECO:0000313" key="2">
    <source>
        <dbReference type="Proteomes" id="UP000294071"/>
    </source>
</evidence>
<dbReference type="AlphaFoldDB" id="A0A4Q2RZV7"/>
<evidence type="ECO:0000313" key="1">
    <source>
        <dbReference type="EMBL" id="RYB94698.1"/>
    </source>
</evidence>
<keyword evidence="2" id="KW-1185">Reference proteome</keyword>
<dbReference type="InterPro" id="IPR029045">
    <property type="entry name" value="ClpP/crotonase-like_dom_sf"/>
</dbReference>
<dbReference type="Proteomes" id="UP000294071">
    <property type="component" value="Unassembled WGS sequence"/>
</dbReference>
<dbReference type="Gene3D" id="3.90.226.10">
    <property type="entry name" value="2-enoyl-CoA Hydratase, Chain A, domain 1"/>
    <property type="match status" value="1"/>
</dbReference>